<dbReference type="InterPro" id="IPR030391">
    <property type="entry name" value="MeTrfase_TrmA_CS"/>
</dbReference>
<evidence type="ECO:0000256" key="4">
    <source>
        <dbReference type="PROSITE-ProRule" id="PRU01024"/>
    </source>
</evidence>
<comment type="similarity">
    <text evidence="4">Belongs to the class I-like SAM-binding methyltransferase superfamily. RNA M5U methyltransferase family.</text>
</comment>
<dbReference type="PROSITE" id="PS51687">
    <property type="entry name" value="SAM_MT_RNA_M5U"/>
    <property type="match status" value="1"/>
</dbReference>
<dbReference type="PANTHER" id="PTHR11061">
    <property type="entry name" value="RNA M5U METHYLTRANSFERASE"/>
    <property type="match status" value="1"/>
</dbReference>
<dbReference type="InParanoid" id="A0A1Y2GB94"/>
<dbReference type="PROSITE" id="PS51622">
    <property type="entry name" value="SAM_MT_RNA_M5U_2"/>
    <property type="match status" value="1"/>
</dbReference>
<sequence length="467" mass="52023">MHDIVELRGHSYWDWDPKTPPPFQNFEELEVVIGSLAQSGEGLALLPDRGNGWVIVVPFVIPGEKVKARVYRHNWGYSHADLVEVIEPAANRIADQDVLCKYFSKCAGCQLQHISYADQMKFKRQVVENAFKNYAVSPPLLAKYFADLPPIDPVSQSPIQSQYRTKITPHFEALNPKHQAAGMPQQVQIGFLRAGTRRILDIEECPIATPIVNEGMKVMRAEVQKNIASYKKGATMLLRESNPIIPGTESDDPPKTTKICITNHKDTITEWVGKFRFDYPAGSFFQNNNAILPSLIGYVQQQLHLPLSTTSSIKYLVDAYCGSGLFGITCHEGFKKVLGVEISAASISCASNNLVLNKLSTDTTAFHLDDADKIFAHIDFPSSETALIIDPPRKGCSEEFLDQMVAFLPARVVYVSCNVQTQARDLQGLLDRCVAKGLPGYRVEAIRGFDLFPQTRHVEGVMTLTRL</sequence>
<dbReference type="OrthoDB" id="10250660at2759"/>
<feature type="binding site" evidence="4">
    <location>
        <position position="320"/>
    </location>
    <ligand>
        <name>S-adenosyl-L-methionine</name>
        <dbReference type="ChEBI" id="CHEBI:59789"/>
    </ligand>
</feature>
<keyword evidence="8" id="KW-1185">Reference proteome</keyword>
<feature type="active site" description="Nucleophile" evidence="4">
    <location>
        <position position="417"/>
    </location>
</feature>
<dbReference type="InterPro" id="IPR029063">
    <property type="entry name" value="SAM-dependent_MTases_sf"/>
</dbReference>
<evidence type="ECO:0000313" key="7">
    <source>
        <dbReference type="EMBL" id="ORZ06147.1"/>
    </source>
</evidence>
<name>A0A1Y2GB94_9FUNG</name>
<dbReference type="Gene3D" id="3.40.50.150">
    <property type="entry name" value="Vaccinia Virus protein VP39"/>
    <property type="match status" value="2"/>
</dbReference>
<protein>
    <submittedName>
        <fullName evidence="7">S-adenosyl-L-methionine-dependent methyltransferase</fullName>
    </submittedName>
</protein>
<dbReference type="RefSeq" id="XP_021877416.1">
    <property type="nucleotide sequence ID" value="XM_022021056.1"/>
</dbReference>
<evidence type="ECO:0000256" key="5">
    <source>
        <dbReference type="PROSITE-ProRule" id="PRU10015"/>
    </source>
</evidence>
<dbReference type="GO" id="GO:0000014">
    <property type="term" value="F:single-stranded DNA endodeoxyribonuclease activity"/>
    <property type="evidence" value="ECO:0007669"/>
    <property type="project" value="EnsemblFungi"/>
</dbReference>
<keyword evidence="1 4" id="KW-0489">Methyltransferase</keyword>
<evidence type="ECO:0000313" key="8">
    <source>
        <dbReference type="Proteomes" id="UP000193648"/>
    </source>
</evidence>
<dbReference type="Proteomes" id="UP000193648">
    <property type="component" value="Unassembled WGS sequence"/>
</dbReference>
<dbReference type="GO" id="GO:0051908">
    <property type="term" value="F:double-stranded DNA 5'-3' DNA exonuclease activity"/>
    <property type="evidence" value="ECO:0007669"/>
    <property type="project" value="EnsemblFungi"/>
</dbReference>
<dbReference type="STRING" id="64571.A0A1Y2GB94"/>
<dbReference type="FunFam" id="2.40.50.140:FF:000201">
    <property type="entry name" value="TRM2p tRNA methyltransferase"/>
    <property type="match status" value="1"/>
</dbReference>
<dbReference type="Pfam" id="PF01938">
    <property type="entry name" value="TRAM"/>
    <property type="match status" value="1"/>
</dbReference>
<dbReference type="InterPro" id="IPR010280">
    <property type="entry name" value="U5_MeTrfase_fam"/>
</dbReference>
<dbReference type="PANTHER" id="PTHR11061:SF30">
    <property type="entry name" value="TRNA (URACIL(54)-C(5))-METHYLTRANSFERASE"/>
    <property type="match status" value="1"/>
</dbReference>
<dbReference type="InterPro" id="IPR030390">
    <property type="entry name" value="MeTrfase_TrmA_AS"/>
</dbReference>
<evidence type="ECO:0000259" key="6">
    <source>
        <dbReference type="PROSITE" id="PS50926"/>
    </source>
</evidence>
<organism evidence="7 8">
    <name type="scientific">Lobosporangium transversale</name>
    <dbReference type="NCBI Taxonomy" id="64571"/>
    <lineage>
        <taxon>Eukaryota</taxon>
        <taxon>Fungi</taxon>
        <taxon>Fungi incertae sedis</taxon>
        <taxon>Mucoromycota</taxon>
        <taxon>Mortierellomycotina</taxon>
        <taxon>Mortierellomycetes</taxon>
        <taxon>Mortierellales</taxon>
        <taxon>Mortierellaceae</taxon>
        <taxon>Lobosporangium</taxon>
    </lineage>
</organism>
<gene>
    <name evidence="7" type="ORF">BCR41DRAFT_311824</name>
</gene>
<dbReference type="GO" id="GO:0006400">
    <property type="term" value="P:tRNA modification"/>
    <property type="evidence" value="ECO:0007669"/>
    <property type="project" value="EnsemblFungi"/>
</dbReference>
<accession>A0A1Y2GB94</accession>
<evidence type="ECO:0000256" key="1">
    <source>
        <dbReference type="ARBA" id="ARBA00022603"/>
    </source>
</evidence>
<keyword evidence="2 4" id="KW-0808">Transferase</keyword>
<dbReference type="PROSITE" id="PS01231">
    <property type="entry name" value="TRMA_2"/>
    <property type="match status" value="1"/>
</dbReference>
<feature type="active site" evidence="5">
    <location>
        <position position="417"/>
    </location>
</feature>
<dbReference type="GO" id="GO:0030697">
    <property type="term" value="F:tRNA (uracil(54)-C5)-methyltransferase activity, S-adenosyl methionine-dependent"/>
    <property type="evidence" value="ECO:0007669"/>
    <property type="project" value="EnsemblFungi"/>
</dbReference>
<dbReference type="Gene3D" id="2.40.50.140">
    <property type="entry name" value="Nucleic acid-binding proteins"/>
    <property type="match status" value="1"/>
</dbReference>
<dbReference type="AlphaFoldDB" id="A0A1Y2GB94"/>
<dbReference type="Gene3D" id="2.40.50.1070">
    <property type="match status" value="1"/>
</dbReference>
<dbReference type="SUPFAM" id="SSF53335">
    <property type="entry name" value="S-adenosyl-L-methionine-dependent methyltransferases"/>
    <property type="match status" value="1"/>
</dbReference>
<proteinExistence type="inferred from homology"/>
<dbReference type="EMBL" id="MCFF01000047">
    <property type="protein sequence ID" value="ORZ06147.1"/>
    <property type="molecule type" value="Genomic_DNA"/>
</dbReference>
<comment type="caution">
    <text evidence="7">The sequence shown here is derived from an EMBL/GenBank/DDBJ whole genome shotgun (WGS) entry which is preliminary data.</text>
</comment>
<dbReference type="FunCoup" id="A0A1Y2GB94">
    <property type="interactions" value="110"/>
</dbReference>
<dbReference type="GO" id="GO:0032259">
    <property type="term" value="P:methylation"/>
    <property type="evidence" value="ECO:0007669"/>
    <property type="project" value="UniProtKB-KW"/>
</dbReference>
<feature type="domain" description="TRAM" evidence="6">
    <location>
        <begin position="22"/>
        <end position="84"/>
    </location>
</feature>
<reference evidence="7 8" key="1">
    <citation type="submission" date="2016-07" db="EMBL/GenBank/DDBJ databases">
        <title>Pervasive Adenine N6-methylation of Active Genes in Fungi.</title>
        <authorList>
            <consortium name="DOE Joint Genome Institute"/>
            <person name="Mondo S.J."/>
            <person name="Dannebaum R.O."/>
            <person name="Kuo R.C."/>
            <person name="Labutti K."/>
            <person name="Haridas S."/>
            <person name="Kuo A."/>
            <person name="Salamov A."/>
            <person name="Ahrendt S.R."/>
            <person name="Lipzen A."/>
            <person name="Sullivan W."/>
            <person name="Andreopoulos W.B."/>
            <person name="Clum A."/>
            <person name="Lindquist E."/>
            <person name="Daum C."/>
            <person name="Ramamoorthy G.K."/>
            <person name="Gryganskyi A."/>
            <person name="Culley D."/>
            <person name="Magnuson J.K."/>
            <person name="James T.Y."/>
            <person name="O'Malley M.A."/>
            <person name="Stajich J.E."/>
            <person name="Spatafora J.W."/>
            <person name="Visel A."/>
            <person name="Grigoriev I.V."/>
        </authorList>
    </citation>
    <scope>NUCLEOTIDE SEQUENCE [LARGE SCALE GENOMIC DNA]</scope>
    <source>
        <strain evidence="7 8">NRRL 3116</strain>
    </source>
</reference>
<feature type="binding site" evidence="4">
    <location>
        <position position="390"/>
    </location>
    <ligand>
        <name>S-adenosyl-L-methionine</name>
        <dbReference type="ChEBI" id="CHEBI:59789"/>
    </ligand>
</feature>
<evidence type="ECO:0000256" key="3">
    <source>
        <dbReference type="ARBA" id="ARBA00022691"/>
    </source>
</evidence>
<dbReference type="PROSITE" id="PS50926">
    <property type="entry name" value="TRAM"/>
    <property type="match status" value="1"/>
</dbReference>
<feature type="binding site" evidence="4">
    <location>
        <position position="341"/>
    </location>
    <ligand>
        <name>S-adenosyl-L-methionine</name>
        <dbReference type="ChEBI" id="CHEBI:59789"/>
    </ligand>
</feature>
<feature type="binding site" evidence="4">
    <location>
        <position position="286"/>
    </location>
    <ligand>
        <name>S-adenosyl-L-methionine</name>
        <dbReference type="ChEBI" id="CHEBI:59789"/>
    </ligand>
</feature>
<dbReference type="InterPro" id="IPR012340">
    <property type="entry name" value="NA-bd_OB-fold"/>
</dbReference>
<keyword evidence="3 4" id="KW-0949">S-adenosyl-L-methionine</keyword>
<dbReference type="InterPro" id="IPR025795">
    <property type="entry name" value="tRNA_(uracil-5-)_MeTrfase"/>
</dbReference>
<dbReference type="Pfam" id="PF05958">
    <property type="entry name" value="tRNA_U5-meth_tr"/>
    <property type="match status" value="1"/>
</dbReference>
<dbReference type="SUPFAM" id="SSF50249">
    <property type="entry name" value="Nucleic acid-binding proteins"/>
    <property type="match status" value="1"/>
</dbReference>
<dbReference type="PROSITE" id="PS01230">
    <property type="entry name" value="TRMA_1"/>
    <property type="match status" value="1"/>
</dbReference>
<dbReference type="InterPro" id="IPR002792">
    <property type="entry name" value="TRAM_dom"/>
</dbReference>
<evidence type="ECO:0000256" key="2">
    <source>
        <dbReference type="ARBA" id="ARBA00022679"/>
    </source>
</evidence>
<dbReference type="GeneID" id="33562900"/>